<dbReference type="PANTHER" id="PTHR13503:SF3">
    <property type="entry name" value="NEGATIVE ELONGATION FACTOR B"/>
    <property type="match status" value="1"/>
</dbReference>
<dbReference type="PANTHER" id="PTHR13503">
    <property type="entry name" value="NEGATIVE ELONGATION FACTOR COMPLEX MEMBER B"/>
    <property type="match status" value="1"/>
</dbReference>
<organism evidence="1 2">
    <name type="scientific">Ancylostoma duodenale</name>
    <dbReference type="NCBI Taxonomy" id="51022"/>
    <lineage>
        <taxon>Eukaryota</taxon>
        <taxon>Metazoa</taxon>
        <taxon>Ecdysozoa</taxon>
        <taxon>Nematoda</taxon>
        <taxon>Chromadorea</taxon>
        <taxon>Rhabditida</taxon>
        <taxon>Rhabditina</taxon>
        <taxon>Rhabditomorpha</taxon>
        <taxon>Strongyloidea</taxon>
        <taxon>Ancylostomatidae</taxon>
        <taxon>Ancylostomatinae</taxon>
        <taxon>Ancylostoma</taxon>
    </lineage>
</organism>
<dbReference type="AlphaFoldDB" id="A0A0C2CJJ2"/>
<dbReference type="GO" id="GO:0032021">
    <property type="term" value="C:NELF complex"/>
    <property type="evidence" value="ECO:0007669"/>
    <property type="project" value="TreeGrafter"/>
</dbReference>
<keyword evidence="2" id="KW-1185">Reference proteome</keyword>
<dbReference type="Pfam" id="PF06209">
    <property type="entry name" value="COBRA1"/>
    <property type="match status" value="1"/>
</dbReference>
<accession>A0A0C2CJJ2</accession>
<evidence type="ECO:0000313" key="2">
    <source>
        <dbReference type="Proteomes" id="UP000054047"/>
    </source>
</evidence>
<dbReference type="EMBL" id="KN751343">
    <property type="protein sequence ID" value="KIH49942.1"/>
    <property type="molecule type" value="Genomic_DNA"/>
</dbReference>
<name>A0A0C2CJJ2_9BILA</name>
<protein>
    <submittedName>
        <fullName evidence="1">Uncharacterized protein</fullName>
    </submittedName>
</protein>
<dbReference type="Proteomes" id="UP000054047">
    <property type="component" value="Unassembled WGS sequence"/>
</dbReference>
<proteinExistence type="predicted"/>
<sequence length="271" mass="31202">CQVLLNNSMASGSAKALENHALLGTTKLRQSLTKTRKVNTLINAVKRFQDENGIKMDTLPPALQLLDLHKIKRHDLYEQAAMDISEHVVARIRALGENGSPESIKKLEEQLEKCFEMFPLPQFRQIVLENLKQLPKIPEKYLDIIMGDRDFYDACPLIVQQQIWLRNNDLFVEAFRPLIESYLKKKEDLLLSVEPSNTNFFTFETTKARRQWKEIKDLIKFCGNHEELFKSMTAYIRELFATTGNAMLCSLRYELIMAAHDAGIENLVKSG</sequence>
<reference evidence="1 2" key="1">
    <citation type="submission" date="2013-12" db="EMBL/GenBank/DDBJ databases">
        <title>Draft genome of the parsitic nematode Ancylostoma duodenale.</title>
        <authorList>
            <person name="Mitreva M."/>
        </authorList>
    </citation>
    <scope>NUCLEOTIDE SEQUENCE [LARGE SCALE GENOMIC DNA]</scope>
    <source>
        <strain evidence="1 2">Zhejiang</strain>
    </source>
</reference>
<evidence type="ECO:0000313" key="1">
    <source>
        <dbReference type="EMBL" id="KIH49942.1"/>
    </source>
</evidence>
<dbReference type="GO" id="GO:0034244">
    <property type="term" value="P:negative regulation of transcription elongation by RNA polymerase II"/>
    <property type="evidence" value="ECO:0007669"/>
    <property type="project" value="TreeGrafter"/>
</dbReference>
<dbReference type="InterPro" id="IPR010405">
    <property type="entry name" value="COBRA1"/>
</dbReference>
<dbReference type="OrthoDB" id="5548359at2759"/>
<feature type="non-terminal residue" evidence="1">
    <location>
        <position position="1"/>
    </location>
</feature>
<gene>
    <name evidence="1" type="ORF">ANCDUO_19982</name>
</gene>